<name>A0A974P2K4_9CAUL</name>
<evidence type="ECO:0000313" key="1">
    <source>
        <dbReference type="EMBL" id="QQZ50081.1"/>
    </source>
</evidence>
<dbReference type="AlphaFoldDB" id="A0A974P2K4"/>
<dbReference type="EMBL" id="CP068570">
    <property type="protein sequence ID" value="QQZ50081.1"/>
    <property type="molecule type" value="Genomic_DNA"/>
</dbReference>
<protein>
    <submittedName>
        <fullName evidence="1">Uncharacterized protein</fullName>
    </submittedName>
</protein>
<sequence>MNLYDRLITASDRPCFLLEDGGQITYAQLAEGAGRLAALLISRASSPATAWRCRPRRRRRR</sequence>
<reference evidence="1" key="1">
    <citation type="submission" date="2021-01" db="EMBL/GenBank/DDBJ databases">
        <title>Genome sequence of Phenylobacterium sp. 20VBR1 isolated from a valley glaceir, Ny-Alesund, Svalbard.</title>
        <authorList>
            <person name="Thomas F.A."/>
            <person name="Krishnan K.P."/>
            <person name="Sinha R.K."/>
        </authorList>
    </citation>
    <scope>NUCLEOTIDE SEQUENCE</scope>
    <source>
        <strain evidence="1">20VBR1</strain>
    </source>
</reference>
<gene>
    <name evidence="1" type="ORF">JKL49_26245</name>
</gene>
<proteinExistence type="predicted"/>
<accession>A0A974P2K4</accession>
<organism evidence="1">
    <name type="scientific">Phenylobacterium glaciei</name>
    <dbReference type="NCBI Taxonomy" id="2803784"/>
    <lineage>
        <taxon>Bacteria</taxon>
        <taxon>Pseudomonadati</taxon>
        <taxon>Pseudomonadota</taxon>
        <taxon>Alphaproteobacteria</taxon>
        <taxon>Caulobacterales</taxon>
        <taxon>Caulobacteraceae</taxon>
        <taxon>Phenylobacterium</taxon>
    </lineage>
</organism>